<keyword evidence="2" id="KW-1185">Reference proteome</keyword>
<dbReference type="Proteomes" id="UP000070058">
    <property type="component" value="Unassembled WGS sequence"/>
</dbReference>
<dbReference type="Gene3D" id="3.30.420.10">
    <property type="entry name" value="Ribonuclease H-like superfamily/Ribonuclease H"/>
    <property type="match status" value="1"/>
</dbReference>
<dbReference type="AlphaFoldDB" id="A0A139SLR5"/>
<comment type="caution">
    <text evidence="1">The sequence shown here is derived from an EMBL/GenBank/DDBJ whole genome shotgun (WGS) entry which is preliminary data.</text>
</comment>
<dbReference type="GO" id="GO:0003676">
    <property type="term" value="F:nucleic acid binding"/>
    <property type="evidence" value="ECO:0007669"/>
    <property type="project" value="InterPro"/>
</dbReference>
<dbReference type="InterPro" id="IPR012337">
    <property type="entry name" value="RNaseH-like_sf"/>
</dbReference>
<proteinExistence type="predicted"/>
<dbReference type="STRING" id="1548207.AXK11_06325"/>
<reference evidence="2" key="1">
    <citation type="submission" date="2016-02" db="EMBL/GenBank/DDBJ databases">
        <authorList>
            <person name="Sanders J.G."/>
            <person name="Lin J.Y."/>
            <person name="Wertz J.T."/>
            <person name="Russell J.A."/>
            <person name="Moreau C.S."/>
            <person name="Powell S."/>
        </authorList>
    </citation>
    <scope>NUCLEOTIDE SEQUENCE [LARGE SCALE GENOMIC DNA]</scope>
    <source>
        <strain evidence="2">CAG34</strain>
    </source>
</reference>
<name>A0A139SLR5_9BACT</name>
<dbReference type="InterPro" id="IPR036397">
    <property type="entry name" value="RNaseH_sf"/>
</dbReference>
<accession>A0A139SLR5</accession>
<organism evidence="1 2">
    <name type="scientific">Cephaloticoccus primus</name>
    <dbReference type="NCBI Taxonomy" id="1548207"/>
    <lineage>
        <taxon>Bacteria</taxon>
        <taxon>Pseudomonadati</taxon>
        <taxon>Verrucomicrobiota</taxon>
        <taxon>Opitutia</taxon>
        <taxon>Opitutales</taxon>
        <taxon>Opitutaceae</taxon>
        <taxon>Cephaloticoccus</taxon>
    </lineage>
</organism>
<dbReference type="OrthoDB" id="192427at2"/>
<gene>
    <name evidence="1" type="ORF">AXK11_06325</name>
</gene>
<dbReference type="SUPFAM" id="SSF53098">
    <property type="entry name" value="Ribonuclease H-like"/>
    <property type="match status" value="1"/>
</dbReference>
<dbReference type="RefSeq" id="WP_068630380.1">
    <property type="nucleotide sequence ID" value="NZ_LSZQ01000047.1"/>
</dbReference>
<evidence type="ECO:0000313" key="1">
    <source>
        <dbReference type="EMBL" id="KXU35492.1"/>
    </source>
</evidence>
<protein>
    <submittedName>
        <fullName evidence="1">DNA polymerase III subunit epsilon</fullName>
    </submittedName>
</protein>
<dbReference type="CDD" id="cd06127">
    <property type="entry name" value="DEDDh"/>
    <property type="match status" value="1"/>
</dbReference>
<evidence type="ECO:0000313" key="2">
    <source>
        <dbReference type="Proteomes" id="UP000070058"/>
    </source>
</evidence>
<sequence length="241" mass="25917">MSTWTAQPIHFVDFEGSLGSGIVEYGVVTLVGGEVRELHTRLCHPLGALRREDVAVHGLDEDALAGAAPMAEDFARFAAWRESGPLAAHFAGTENTLLKSVWPYPRRSPDFTQRSARAAARPSGATTDPAAGWVPSAAEWGPWVDTGALYRQLYPQFSSYKLADLIALCGLQAELDALAPQLCPAARCQYHAAPYDALAGALLLGFLAREPQIAALSLMQLLALSTLDGTKRDAIQQQSLF</sequence>
<dbReference type="EMBL" id="LSZQ01000047">
    <property type="protein sequence ID" value="KXU35492.1"/>
    <property type="molecule type" value="Genomic_DNA"/>
</dbReference>